<name>A0ABR1UIW2_9PEZI</name>
<proteinExistence type="predicted"/>
<sequence length="149" mass="15829">MKFSTAALVVAASAVVSGAAIQKRSVVYQVSDFSAACIPHSTQCLYEFGVFQPGTMQTDPIPCQAMVSANIDGTLPDVMYGACEQSSRTFNVVRDAEGLGFLVQAPVSPRSNTTGVYHIPNSDLVMSDRPNAVVQSYAGPKAFDLDFLV</sequence>
<evidence type="ECO:0000313" key="2">
    <source>
        <dbReference type="EMBL" id="KAK8058840.1"/>
    </source>
</evidence>
<dbReference type="Proteomes" id="UP001480595">
    <property type="component" value="Unassembled WGS sequence"/>
</dbReference>
<evidence type="ECO:0000313" key="3">
    <source>
        <dbReference type="Proteomes" id="UP001480595"/>
    </source>
</evidence>
<feature type="chain" id="PRO_5045240684" description="Hypersensitive response-inducing protein" evidence="1">
    <location>
        <begin position="19"/>
        <end position="149"/>
    </location>
</feature>
<reference evidence="2 3" key="1">
    <citation type="submission" date="2023-01" db="EMBL/GenBank/DDBJ databases">
        <title>Analysis of 21 Apiospora genomes using comparative genomics revels a genus with tremendous synthesis potential of carbohydrate active enzymes and secondary metabolites.</title>
        <authorList>
            <person name="Sorensen T."/>
        </authorList>
    </citation>
    <scope>NUCLEOTIDE SEQUENCE [LARGE SCALE GENOMIC DNA]</scope>
    <source>
        <strain evidence="2 3">CBS 135458</strain>
    </source>
</reference>
<dbReference type="GeneID" id="92093760"/>
<dbReference type="RefSeq" id="XP_066714286.1">
    <property type="nucleotide sequence ID" value="XM_066860697.1"/>
</dbReference>
<dbReference type="EMBL" id="JAQQWL010000009">
    <property type="protein sequence ID" value="KAK8058840.1"/>
    <property type="molecule type" value="Genomic_DNA"/>
</dbReference>
<organism evidence="2 3">
    <name type="scientific">Apiospora phragmitis</name>
    <dbReference type="NCBI Taxonomy" id="2905665"/>
    <lineage>
        <taxon>Eukaryota</taxon>
        <taxon>Fungi</taxon>
        <taxon>Dikarya</taxon>
        <taxon>Ascomycota</taxon>
        <taxon>Pezizomycotina</taxon>
        <taxon>Sordariomycetes</taxon>
        <taxon>Xylariomycetidae</taxon>
        <taxon>Amphisphaeriales</taxon>
        <taxon>Apiosporaceae</taxon>
        <taxon>Apiospora</taxon>
    </lineage>
</organism>
<keyword evidence="1" id="KW-0732">Signal</keyword>
<evidence type="ECO:0000256" key="1">
    <source>
        <dbReference type="SAM" id="SignalP"/>
    </source>
</evidence>
<feature type="signal peptide" evidence="1">
    <location>
        <begin position="1"/>
        <end position="18"/>
    </location>
</feature>
<protein>
    <recommendedName>
        <fullName evidence="4">Hypersensitive response-inducing protein</fullName>
    </recommendedName>
</protein>
<keyword evidence="3" id="KW-1185">Reference proteome</keyword>
<accession>A0ABR1UIW2</accession>
<comment type="caution">
    <text evidence="2">The sequence shown here is derived from an EMBL/GenBank/DDBJ whole genome shotgun (WGS) entry which is preliminary data.</text>
</comment>
<gene>
    <name evidence="2" type="ORF">PG994_009288</name>
</gene>
<evidence type="ECO:0008006" key="4">
    <source>
        <dbReference type="Google" id="ProtNLM"/>
    </source>
</evidence>